<dbReference type="EMBL" id="SPMY01000019">
    <property type="protein sequence ID" value="NMQ27577.1"/>
    <property type="molecule type" value="Genomic_DNA"/>
</dbReference>
<keyword evidence="1" id="KW-0732">Signal</keyword>
<keyword evidence="3" id="KW-1185">Reference proteome</keyword>
<evidence type="ECO:0000256" key="1">
    <source>
        <dbReference type="SAM" id="SignalP"/>
    </source>
</evidence>
<name>A0ABX1TXI2_9PROT</name>
<comment type="caution">
    <text evidence="2">The sequence shown here is derived from an EMBL/GenBank/DDBJ whole genome shotgun (WGS) entry which is preliminary data.</text>
</comment>
<accession>A0ABX1TXI2</accession>
<dbReference type="Proteomes" id="UP000749010">
    <property type="component" value="Unassembled WGS sequence"/>
</dbReference>
<gene>
    <name evidence="2" type="ORF">E4Q23_07295</name>
</gene>
<feature type="signal peptide" evidence="1">
    <location>
        <begin position="1"/>
        <end position="19"/>
    </location>
</feature>
<protein>
    <submittedName>
        <fullName evidence="2">Uncharacterized protein</fullName>
    </submittedName>
</protein>
<evidence type="ECO:0000313" key="3">
    <source>
        <dbReference type="Proteomes" id="UP000749010"/>
    </source>
</evidence>
<dbReference type="RefSeq" id="WP_169066032.1">
    <property type="nucleotide sequence ID" value="NZ_SPMY01000019.1"/>
</dbReference>
<organism evidence="2 3">
    <name type="scientific">Candidatus Accumulibacter phosphatis</name>
    <dbReference type="NCBI Taxonomy" id="327160"/>
    <lineage>
        <taxon>Bacteria</taxon>
        <taxon>Pseudomonadati</taxon>
        <taxon>Pseudomonadota</taxon>
        <taxon>Betaproteobacteria</taxon>
        <taxon>Candidatus Accumulibacter</taxon>
    </lineage>
</organism>
<sequence length="69" mass="7576">MKRLLALLLLTFLSLPLAAAPPSAEINLDIGTPPVILVKHTLAQRGSRLVYFFGSRCHRSGLRRHDQGA</sequence>
<reference evidence="2 3" key="1">
    <citation type="submission" date="2019-03" db="EMBL/GenBank/DDBJ databases">
        <title>Metabolic reconstructions from genomes of highly enriched 'Candidatus Accumulibacter' and 'Candidatus Competibacter' bioreactor populations.</title>
        <authorList>
            <person name="Annavajhala M.K."/>
            <person name="Welles L."/>
            <person name="Abbas B."/>
            <person name="Sorokin D."/>
            <person name="Park H."/>
            <person name="Van Loosdrecht M."/>
            <person name="Chandran K."/>
        </authorList>
    </citation>
    <scope>NUCLEOTIDE SEQUENCE [LARGE SCALE GENOMIC DNA]</scope>
    <source>
        <strain evidence="2 3">SBR_S</strain>
    </source>
</reference>
<proteinExistence type="predicted"/>
<feature type="chain" id="PRO_5047465538" evidence="1">
    <location>
        <begin position="20"/>
        <end position="69"/>
    </location>
</feature>
<evidence type="ECO:0000313" key="2">
    <source>
        <dbReference type="EMBL" id="NMQ27577.1"/>
    </source>
</evidence>